<proteinExistence type="inferred from homology"/>
<sequence length="400" mass="45640">MSYRDVRNFTEMMQELGYPRLISMENFRTPNFPLVAEILTWLVKRFDPDSDIPLEINDENDRIALIRSVAQLLVIKANLKLSTKKLYQADGYAVKEMLKITTLLHDSLKTTNAKNKEVDVLPEVSVVGTAMKLQELKGAAQLVGDIVSSGASLFELLGKEKELKEIRNHRAFRPIEIPQVEQAVKDSIQAVSREIENTKQSIEGVASNETSLDVKIEKKKSDLSRHNKRLQSLKKIRPAFMEEFEKLEDELRDLYNSYVVKYRNSIFLECILEQTEMVAHKRIDQKQALTRKMMEELKQDEESIHSGDIGSDGMEDNVKLKVETHIDSSKRNAKDISDYQVKQKKTFGHMNATGNESETGDSDSDLLLDGDITVDDDDDLDEDDMEGESNPVKNFSDDEF</sequence>
<comment type="similarity">
    <text evidence="2">Belongs to the CLUAP1 family.</text>
</comment>
<evidence type="ECO:0000256" key="5">
    <source>
        <dbReference type="ARBA" id="ARBA00023069"/>
    </source>
</evidence>
<evidence type="ECO:0008006" key="11">
    <source>
        <dbReference type="Google" id="ProtNLM"/>
    </source>
</evidence>
<evidence type="ECO:0000256" key="4">
    <source>
        <dbReference type="ARBA" id="ARBA00023054"/>
    </source>
</evidence>
<comment type="subcellular location">
    <subcellularLocation>
        <location evidence="1">Cell projection</location>
        <location evidence="1">Cilium</location>
    </subcellularLocation>
</comment>
<keyword evidence="10" id="KW-1185">Reference proteome</keyword>
<evidence type="ECO:0000256" key="6">
    <source>
        <dbReference type="ARBA" id="ARBA00023273"/>
    </source>
</evidence>
<organism evidence="9 10">
    <name type="scientific">Polyplax serrata</name>
    <name type="common">Common mouse louse</name>
    <dbReference type="NCBI Taxonomy" id="468196"/>
    <lineage>
        <taxon>Eukaryota</taxon>
        <taxon>Metazoa</taxon>
        <taxon>Ecdysozoa</taxon>
        <taxon>Arthropoda</taxon>
        <taxon>Hexapoda</taxon>
        <taxon>Insecta</taxon>
        <taxon>Pterygota</taxon>
        <taxon>Neoptera</taxon>
        <taxon>Paraneoptera</taxon>
        <taxon>Psocodea</taxon>
        <taxon>Troctomorpha</taxon>
        <taxon>Phthiraptera</taxon>
        <taxon>Anoplura</taxon>
        <taxon>Polyplacidae</taxon>
        <taxon>Polyplax</taxon>
    </lineage>
</organism>
<dbReference type="InterPro" id="IPR019366">
    <property type="entry name" value="Clusterin-associated_protein-1"/>
</dbReference>
<evidence type="ECO:0000256" key="7">
    <source>
        <dbReference type="SAM" id="Coils"/>
    </source>
</evidence>
<gene>
    <name evidence="9" type="ORF">RUM44_010678</name>
</gene>
<comment type="caution">
    <text evidence="9">The sequence shown here is derived from an EMBL/GenBank/DDBJ whole genome shotgun (WGS) entry which is preliminary data.</text>
</comment>
<protein>
    <recommendedName>
        <fullName evidence="11">Clusterin-associated protein 1</fullName>
    </recommendedName>
</protein>
<dbReference type="PANTHER" id="PTHR21547">
    <property type="entry name" value="CLUSTERIN ASSOCIATED PROTEIN 1"/>
    <property type="match status" value="1"/>
</dbReference>
<keyword evidence="4 7" id="KW-0175">Coiled coil</keyword>
<dbReference type="Proteomes" id="UP001359485">
    <property type="component" value="Unassembled WGS sequence"/>
</dbReference>
<dbReference type="Pfam" id="PF10234">
    <property type="entry name" value="Cluap1"/>
    <property type="match status" value="1"/>
</dbReference>
<name>A0ABR1ANK8_POLSC</name>
<evidence type="ECO:0000256" key="2">
    <source>
        <dbReference type="ARBA" id="ARBA00008340"/>
    </source>
</evidence>
<keyword evidence="5" id="KW-0969">Cilium</keyword>
<keyword evidence="6" id="KW-0966">Cell projection</keyword>
<keyword evidence="3" id="KW-0970">Cilium biogenesis/degradation</keyword>
<reference evidence="9 10" key="1">
    <citation type="submission" date="2023-09" db="EMBL/GenBank/DDBJ databases">
        <title>Genomes of two closely related lineages of the louse Polyplax serrata with different host specificities.</title>
        <authorList>
            <person name="Martinu J."/>
            <person name="Tarabai H."/>
            <person name="Stefka J."/>
            <person name="Hypsa V."/>
        </authorList>
    </citation>
    <scope>NUCLEOTIDE SEQUENCE [LARGE SCALE GENOMIC DNA]</scope>
    <source>
        <strain evidence="9">98ZLc_SE</strain>
    </source>
</reference>
<evidence type="ECO:0000256" key="8">
    <source>
        <dbReference type="SAM" id="MobiDB-lite"/>
    </source>
</evidence>
<feature type="region of interest" description="Disordered" evidence="8">
    <location>
        <begin position="347"/>
        <end position="400"/>
    </location>
</feature>
<dbReference type="PANTHER" id="PTHR21547:SF0">
    <property type="entry name" value="CLUSTERIN-ASSOCIATED PROTEIN 1"/>
    <property type="match status" value="1"/>
</dbReference>
<evidence type="ECO:0000313" key="10">
    <source>
        <dbReference type="Proteomes" id="UP001359485"/>
    </source>
</evidence>
<evidence type="ECO:0000313" key="9">
    <source>
        <dbReference type="EMBL" id="KAK6623822.1"/>
    </source>
</evidence>
<dbReference type="EMBL" id="JAWJWF010000046">
    <property type="protein sequence ID" value="KAK6623822.1"/>
    <property type="molecule type" value="Genomic_DNA"/>
</dbReference>
<feature type="coiled-coil region" evidence="7">
    <location>
        <begin position="216"/>
        <end position="250"/>
    </location>
</feature>
<evidence type="ECO:0000256" key="1">
    <source>
        <dbReference type="ARBA" id="ARBA00004138"/>
    </source>
</evidence>
<evidence type="ECO:0000256" key="3">
    <source>
        <dbReference type="ARBA" id="ARBA00022794"/>
    </source>
</evidence>
<accession>A0ABR1ANK8</accession>
<feature type="compositionally biased region" description="Acidic residues" evidence="8">
    <location>
        <begin position="358"/>
        <end position="387"/>
    </location>
</feature>